<feature type="compositionally biased region" description="Low complexity" evidence="1">
    <location>
        <begin position="236"/>
        <end position="251"/>
    </location>
</feature>
<feature type="signal peptide" evidence="2">
    <location>
        <begin position="1"/>
        <end position="17"/>
    </location>
</feature>
<dbReference type="Proteomes" id="UP000192257">
    <property type="component" value="Unassembled WGS sequence"/>
</dbReference>
<sequence length="251" mass="26330">MALRYLFFVLTVAVCCACNCQTAVEAESLPQPSGHDNNHGKPLTLDSALEETPCDKTATGGEAAACKAVVKATLPLETVQGEETNRHTGMSADLQNNLIQPENAKRTTAVPNELGSAGSSSTEGTKAKAQLEGHPPGESEDSAHRGVPREGIEQPAENNVNNQSERRPNTVAPGTPQTPSDTDRVKSPEETLSSHEESDKRGANDAQRNTQPPEAPVTEPSPPSTSSENDGTQGVNSAETTPTNPANTNSD</sequence>
<proteinExistence type="predicted"/>
<dbReference type="AlphaFoldDB" id="A0A1X0NGX3"/>
<evidence type="ECO:0000313" key="4">
    <source>
        <dbReference type="Proteomes" id="UP000192257"/>
    </source>
</evidence>
<evidence type="ECO:0000256" key="1">
    <source>
        <dbReference type="SAM" id="MobiDB-lite"/>
    </source>
</evidence>
<dbReference type="GeneID" id="39990495"/>
<gene>
    <name evidence="3" type="ORF">TM35_000531300</name>
</gene>
<feature type="chain" id="PRO_5012145596" description="Mucin-associated surface protein (MASP)" evidence="2">
    <location>
        <begin position="18"/>
        <end position="251"/>
    </location>
</feature>
<dbReference type="RefSeq" id="XP_028878012.1">
    <property type="nucleotide sequence ID" value="XM_029030715.1"/>
</dbReference>
<organism evidence="3 4">
    <name type="scientific">Trypanosoma theileri</name>
    <dbReference type="NCBI Taxonomy" id="67003"/>
    <lineage>
        <taxon>Eukaryota</taxon>
        <taxon>Discoba</taxon>
        <taxon>Euglenozoa</taxon>
        <taxon>Kinetoplastea</taxon>
        <taxon>Metakinetoplastina</taxon>
        <taxon>Trypanosomatida</taxon>
        <taxon>Trypanosomatidae</taxon>
        <taxon>Trypanosoma</taxon>
    </lineage>
</organism>
<reference evidence="3 4" key="1">
    <citation type="submission" date="2017-03" db="EMBL/GenBank/DDBJ databases">
        <title>An alternative strategy for trypanosome survival in the mammalian bloodstream revealed through genome and transcriptome analysis of the ubiquitous bovine parasite Trypanosoma (Megatrypanum) theileri.</title>
        <authorList>
            <person name="Kelly S."/>
            <person name="Ivens A."/>
            <person name="Mott A."/>
            <person name="O'Neill E."/>
            <person name="Emms D."/>
            <person name="Macleod O."/>
            <person name="Voorheis P."/>
            <person name="Matthews J."/>
            <person name="Matthews K."/>
            <person name="Carrington M."/>
        </authorList>
    </citation>
    <scope>NUCLEOTIDE SEQUENCE [LARGE SCALE GENOMIC DNA]</scope>
    <source>
        <strain evidence="3">Edinburgh</strain>
    </source>
</reference>
<comment type="caution">
    <text evidence="3">The sequence shown here is derived from an EMBL/GenBank/DDBJ whole genome shotgun (WGS) entry which is preliminary data.</text>
</comment>
<feature type="compositionally biased region" description="Basic and acidic residues" evidence="1">
    <location>
        <begin position="181"/>
        <end position="203"/>
    </location>
</feature>
<accession>A0A1X0NGX3</accession>
<evidence type="ECO:0000256" key="2">
    <source>
        <dbReference type="SAM" id="SignalP"/>
    </source>
</evidence>
<name>A0A1X0NGX3_9TRYP</name>
<feature type="compositionally biased region" description="Pro residues" evidence="1">
    <location>
        <begin position="213"/>
        <end position="223"/>
    </location>
</feature>
<evidence type="ECO:0008006" key="5">
    <source>
        <dbReference type="Google" id="ProtNLM"/>
    </source>
</evidence>
<dbReference type="VEuPathDB" id="TriTrypDB:TM35_000531300"/>
<keyword evidence="2" id="KW-0732">Signal</keyword>
<keyword evidence="4" id="KW-1185">Reference proteome</keyword>
<protein>
    <recommendedName>
        <fullName evidence="5">Mucin-associated surface protein (MASP)</fullName>
    </recommendedName>
</protein>
<feature type="non-terminal residue" evidence="3">
    <location>
        <position position="251"/>
    </location>
</feature>
<feature type="compositionally biased region" description="Basic and acidic residues" evidence="1">
    <location>
        <begin position="125"/>
        <end position="152"/>
    </location>
</feature>
<dbReference type="EMBL" id="NBCO01000053">
    <property type="protein sequence ID" value="ORC83946.1"/>
    <property type="molecule type" value="Genomic_DNA"/>
</dbReference>
<feature type="region of interest" description="Disordered" evidence="1">
    <location>
        <begin position="102"/>
        <end position="251"/>
    </location>
</feature>
<evidence type="ECO:0000313" key="3">
    <source>
        <dbReference type="EMBL" id="ORC83946.1"/>
    </source>
</evidence>